<organism evidence="1 2">
    <name type="scientific">Holotrichia oblita</name>
    <name type="common">Chafer beetle</name>
    <dbReference type="NCBI Taxonomy" id="644536"/>
    <lineage>
        <taxon>Eukaryota</taxon>
        <taxon>Metazoa</taxon>
        <taxon>Ecdysozoa</taxon>
        <taxon>Arthropoda</taxon>
        <taxon>Hexapoda</taxon>
        <taxon>Insecta</taxon>
        <taxon>Pterygota</taxon>
        <taxon>Neoptera</taxon>
        <taxon>Endopterygota</taxon>
        <taxon>Coleoptera</taxon>
        <taxon>Polyphaga</taxon>
        <taxon>Scarabaeiformia</taxon>
        <taxon>Scarabaeidae</taxon>
        <taxon>Melolonthinae</taxon>
        <taxon>Holotrichia</taxon>
    </lineage>
</organism>
<proteinExistence type="predicted"/>
<evidence type="ECO:0000313" key="1">
    <source>
        <dbReference type="EMBL" id="KAI4466844.1"/>
    </source>
</evidence>
<dbReference type="Proteomes" id="UP001056778">
    <property type="component" value="Chromosome 2"/>
</dbReference>
<protein>
    <submittedName>
        <fullName evidence="1">Uncharacterized protein</fullName>
    </submittedName>
</protein>
<keyword evidence="2" id="KW-1185">Reference proteome</keyword>
<reference evidence="1" key="1">
    <citation type="submission" date="2022-04" db="EMBL/GenBank/DDBJ databases">
        <title>Chromosome-scale genome assembly of Holotrichia oblita Faldermann.</title>
        <authorList>
            <person name="Rongchong L."/>
        </authorList>
    </citation>
    <scope>NUCLEOTIDE SEQUENCE</scope>
    <source>
        <strain evidence="1">81SQS9</strain>
    </source>
</reference>
<accession>A0ACB9TJ68</accession>
<dbReference type="EMBL" id="CM043016">
    <property type="protein sequence ID" value="KAI4466844.1"/>
    <property type="molecule type" value="Genomic_DNA"/>
</dbReference>
<sequence length="191" mass="22192">MESLDTKSVINFLKFAYDLKEIRRKGWELRDIPHPESIADHMYAMALITFLIGNNSGLDRLKCMQLALIHDLPECIVGDIVPDDPITVEEKHKLEQNAIEKLTNMLGSDTDAGKIIYDTYIEYREQKTPEAKFVKDLDKFDMIFTAALYEKRCGSPKRLQEFFDCTEGKFGDPFIQNLVKSLHDYRENMFK</sequence>
<evidence type="ECO:0000313" key="2">
    <source>
        <dbReference type="Proteomes" id="UP001056778"/>
    </source>
</evidence>
<name>A0ACB9TJ68_HOLOL</name>
<gene>
    <name evidence="1" type="ORF">MML48_2g00002136</name>
</gene>
<comment type="caution">
    <text evidence="1">The sequence shown here is derived from an EMBL/GenBank/DDBJ whole genome shotgun (WGS) entry which is preliminary data.</text>
</comment>